<dbReference type="EMBL" id="JAVDWH010000001">
    <property type="protein sequence ID" value="MDR7086573.1"/>
    <property type="molecule type" value="Genomic_DNA"/>
</dbReference>
<comment type="caution">
    <text evidence="2">The sequence shown here is derived from an EMBL/GenBank/DDBJ whole genome shotgun (WGS) entry which is preliminary data.</text>
</comment>
<evidence type="ECO:0000256" key="1">
    <source>
        <dbReference type="SAM" id="Phobius"/>
    </source>
</evidence>
<keyword evidence="3" id="KW-1185">Reference proteome</keyword>
<feature type="transmembrane region" description="Helical" evidence="1">
    <location>
        <begin position="218"/>
        <end position="240"/>
    </location>
</feature>
<reference evidence="2 3" key="1">
    <citation type="submission" date="2023-07" db="EMBL/GenBank/DDBJ databases">
        <title>Sorghum-associated microbial communities from plants grown in Nebraska, USA.</title>
        <authorList>
            <person name="Schachtman D."/>
        </authorList>
    </citation>
    <scope>NUCLEOTIDE SEQUENCE [LARGE SCALE GENOMIC DNA]</scope>
    <source>
        <strain evidence="2 3">BE248</strain>
    </source>
</reference>
<name>A0ABU1UN26_9ACTN</name>
<dbReference type="RefSeq" id="WP_309968656.1">
    <property type="nucleotide sequence ID" value="NZ_JAVDWH010000001.1"/>
</dbReference>
<keyword evidence="1" id="KW-1133">Transmembrane helix</keyword>
<feature type="transmembrane region" description="Helical" evidence="1">
    <location>
        <begin position="35"/>
        <end position="56"/>
    </location>
</feature>
<feature type="transmembrane region" description="Helical" evidence="1">
    <location>
        <begin position="406"/>
        <end position="424"/>
    </location>
</feature>
<keyword evidence="1" id="KW-0812">Transmembrane</keyword>
<evidence type="ECO:0000313" key="2">
    <source>
        <dbReference type="EMBL" id="MDR7086573.1"/>
    </source>
</evidence>
<keyword evidence="1" id="KW-0472">Membrane</keyword>
<sequence>MTTPDAPDPTPRSATLLESIDHTRSSLFDAIRTGVISYAAVWVVTFLIGGLALLAIEAEDNVPWSLYLTAPGQIVAMSSNGTFDQTTTVDFDEEFAEFEDEDYSEDFSEFEDEEFDEDFSEFDGEEIPFPEDEGGLTFPEEDECCTDEECCSDELNVEEFEEDMDGETFIGGDDEMGGFTSSSQMNVIPLTILGLMIGALWIASRRAERLRPTPSRKAVLAAAVVTGATFAVLTWAVAFAARVDVIGDFGHAGSLSILFYGSALGTVVGLLARRPIARRNSLNKVPPQLVSAVRGVVVYLAVFVVLLVPAVAIYAVANGEAEAILALPLAILNLAVYGITLGQFAGIDSPILGLRDDESGPNFFWLFTNSSEGVFFVLIPLSVVALAVAVAVLARRSAGRPRTSLDAFWLVATFAAAGALLTAIGEVGTSTSGFGEPYGSGGALFIFAFAPVPWFFLVMAGWGVVTELAIRTIGRPLAAVAPDKLLDRLAGS</sequence>
<protein>
    <submittedName>
        <fullName evidence="2">Uncharacterized protein</fullName>
    </submittedName>
</protein>
<gene>
    <name evidence="2" type="ORF">J2X11_001412</name>
</gene>
<organism evidence="2 3">
    <name type="scientific">Aeromicrobium panaciterrae</name>
    <dbReference type="NCBI Taxonomy" id="363861"/>
    <lineage>
        <taxon>Bacteria</taxon>
        <taxon>Bacillati</taxon>
        <taxon>Actinomycetota</taxon>
        <taxon>Actinomycetes</taxon>
        <taxon>Propionibacteriales</taxon>
        <taxon>Nocardioidaceae</taxon>
        <taxon>Aeromicrobium</taxon>
    </lineage>
</organism>
<proteinExistence type="predicted"/>
<evidence type="ECO:0000313" key="3">
    <source>
        <dbReference type="Proteomes" id="UP001257739"/>
    </source>
</evidence>
<accession>A0ABU1UN26</accession>
<feature type="transmembrane region" description="Helical" evidence="1">
    <location>
        <begin position="373"/>
        <end position="394"/>
    </location>
</feature>
<dbReference type="Proteomes" id="UP001257739">
    <property type="component" value="Unassembled WGS sequence"/>
</dbReference>
<feature type="transmembrane region" description="Helical" evidence="1">
    <location>
        <begin position="185"/>
        <end position="203"/>
    </location>
</feature>
<feature type="transmembrane region" description="Helical" evidence="1">
    <location>
        <begin position="252"/>
        <end position="272"/>
    </location>
</feature>
<feature type="transmembrane region" description="Helical" evidence="1">
    <location>
        <begin position="292"/>
        <end position="317"/>
    </location>
</feature>
<feature type="transmembrane region" description="Helical" evidence="1">
    <location>
        <begin position="444"/>
        <end position="465"/>
    </location>
</feature>